<evidence type="ECO:0000256" key="5">
    <source>
        <dbReference type="ARBA" id="ARBA00022692"/>
    </source>
</evidence>
<feature type="transmembrane region" description="Helical" evidence="14">
    <location>
        <begin position="450"/>
        <end position="469"/>
    </location>
</feature>
<keyword evidence="4" id="KW-1003">Cell membrane</keyword>
<dbReference type="Gene3D" id="1.20.1730.10">
    <property type="entry name" value="Sodium/glucose cotransporter"/>
    <property type="match status" value="1"/>
</dbReference>
<dbReference type="CDD" id="cd10322">
    <property type="entry name" value="SLC5sbd"/>
    <property type="match status" value="1"/>
</dbReference>
<proteinExistence type="inferred from homology"/>
<gene>
    <name evidence="15" type="primary">opuE_5</name>
    <name evidence="15" type="ORF">PDESU_06398</name>
</gene>
<dbReference type="InterPro" id="IPR050277">
    <property type="entry name" value="Sodium:Solute_Symporter"/>
</dbReference>
<evidence type="ECO:0000256" key="6">
    <source>
        <dbReference type="ARBA" id="ARBA00022847"/>
    </source>
</evidence>
<feature type="transmembrane region" description="Helical" evidence="14">
    <location>
        <begin position="186"/>
        <end position="203"/>
    </location>
</feature>
<feature type="transmembrane region" description="Helical" evidence="14">
    <location>
        <begin position="7"/>
        <end position="26"/>
    </location>
</feature>
<protein>
    <submittedName>
        <fullName evidence="15">Osmoregulated proline transporter OpuE</fullName>
    </submittedName>
</protein>
<dbReference type="InterPro" id="IPR001734">
    <property type="entry name" value="Na/solute_symporter"/>
</dbReference>
<sequence>MFLGLDIIIWIILVVYFAGMLLMGWWSKKSAGSQEGYLLGNRQFGIWMMIMHAFGAGTNPGDAAGVVTKTTATGASGIWVSWMWLFGTPFYWLIAPVIRRMRCLTMADFFEERFGKASSVLYIFVASTGMAICLASVMLATVRTVQGMMGKPGDPWFFGILLVTTITFMVYGYWGGIVAAVRTDMVQGIMIIVLSILAVPAAFKLEEVAGFGGMLETLRSTDPSLLSLFDPKSFQLSSVILLCISAPLTALALPHLVSVCGAGKTEWEGRMGFTCGNMLKRICTLGWSVLGLAWLAYLIKSGSPINPETAFGDSIRALLSPPLQGLMLACVMAAAMSSGDAFQVTVAGLFSQNIYKTFINPKAEDKQLLGVTKITGLIIVMVSLVIAILMRKSMVKAILDYFNILGLVGISVAMGMVWRRMNTTGMFACTLSAISIFVVCRYALDLPRNFTVGLPLLAGILGGIVGSLATPPPEKEKSDAFYRKICTPIGQEHKLGLSLDEAVPESERLCTAAGLFILKPSRQTWGGFLFFLTASFACVLLMVVLLKV</sequence>
<evidence type="ECO:0000256" key="2">
    <source>
        <dbReference type="ARBA" id="ARBA00006434"/>
    </source>
</evidence>
<dbReference type="AlphaFoldDB" id="A0A6C2UF12"/>
<keyword evidence="9" id="KW-0406">Ion transport</keyword>
<dbReference type="GO" id="GO:0005886">
    <property type="term" value="C:plasma membrane"/>
    <property type="evidence" value="ECO:0007669"/>
    <property type="project" value="UniProtKB-SubCell"/>
</dbReference>
<dbReference type="PROSITE" id="PS50283">
    <property type="entry name" value="NA_SOLUT_SYMP_3"/>
    <property type="match status" value="1"/>
</dbReference>
<evidence type="ECO:0000256" key="11">
    <source>
        <dbReference type="ARBA" id="ARBA00023201"/>
    </source>
</evidence>
<evidence type="ECO:0000313" key="15">
    <source>
        <dbReference type="EMBL" id="VGO17796.1"/>
    </source>
</evidence>
<evidence type="ECO:0000256" key="10">
    <source>
        <dbReference type="ARBA" id="ARBA00023136"/>
    </source>
</evidence>
<feature type="transmembrane region" description="Helical" evidence="14">
    <location>
        <begin position="119"/>
        <end position="143"/>
    </location>
</feature>
<keyword evidence="3" id="KW-0813">Transport</keyword>
<feature type="transmembrane region" description="Helical" evidence="14">
    <location>
        <begin position="401"/>
        <end position="418"/>
    </location>
</feature>
<dbReference type="GO" id="GO:0006814">
    <property type="term" value="P:sodium ion transport"/>
    <property type="evidence" value="ECO:0007669"/>
    <property type="project" value="UniProtKB-KW"/>
</dbReference>
<evidence type="ECO:0000256" key="13">
    <source>
        <dbReference type="RuleBase" id="RU362091"/>
    </source>
</evidence>
<keyword evidence="10 14" id="KW-0472">Membrane</keyword>
<dbReference type="PANTHER" id="PTHR48086:SF3">
    <property type="entry name" value="SODIUM_PROLINE SYMPORTER"/>
    <property type="match status" value="1"/>
</dbReference>
<evidence type="ECO:0000313" key="16">
    <source>
        <dbReference type="Proteomes" id="UP000366872"/>
    </source>
</evidence>
<evidence type="ECO:0000256" key="3">
    <source>
        <dbReference type="ARBA" id="ARBA00022448"/>
    </source>
</evidence>
<dbReference type="InterPro" id="IPR038377">
    <property type="entry name" value="Na/Glc_symporter_sf"/>
</dbReference>
<keyword evidence="11" id="KW-0739">Sodium transport</keyword>
<comment type="subcellular location">
    <subcellularLocation>
        <location evidence="1">Cell membrane</location>
        <topology evidence="1">Multi-pass membrane protein</topology>
    </subcellularLocation>
</comment>
<dbReference type="PANTHER" id="PTHR48086">
    <property type="entry name" value="SODIUM/PROLINE SYMPORTER-RELATED"/>
    <property type="match status" value="1"/>
</dbReference>
<evidence type="ECO:0000256" key="1">
    <source>
        <dbReference type="ARBA" id="ARBA00004651"/>
    </source>
</evidence>
<keyword evidence="8" id="KW-0915">Sodium</keyword>
<feature type="transmembrane region" description="Helical" evidence="14">
    <location>
        <begin position="234"/>
        <end position="257"/>
    </location>
</feature>
<dbReference type="Proteomes" id="UP000366872">
    <property type="component" value="Unassembled WGS sequence"/>
</dbReference>
<dbReference type="Pfam" id="PF00474">
    <property type="entry name" value="SSF"/>
    <property type="match status" value="1"/>
</dbReference>
<dbReference type="GO" id="GO:0015293">
    <property type="term" value="F:symporter activity"/>
    <property type="evidence" value="ECO:0007669"/>
    <property type="project" value="UniProtKB-KW"/>
</dbReference>
<keyword evidence="5 14" id="KW-0812">Transmembrane</keyword>
<feature type="transmembrane region" description="Helical" evidence="14">
    <location>
        <begin position="77"/>
        <end position="98"/>
    </location>
</feature>
<comment type="catalytic activity">
    <reaction evidence="12">
        <text>L-proline(in) + Na(+)(in) = L-proline(out) + Na(+)(out)</text>
        <dbReference type="Rhea" id="RHEA:28967"/>
        <dbReference type="ChEBI" id="CHEBI:29101"/>
        <dbReference type="ChEBI" id="CHEBI:60039"/>
    </reaction>
</comment>
<keyword evidence="16" id="KW-1185">Reference proteome</keyword>
<feature type="transmembrane region" description="Helical" evidence="14">
    <location>
        <begin position="371"/>
        <end position="389"/>
    </location>
</feature>
<feature type="transmembrane region" description="Helical" evidence="14">
    <location>
        <begin position="425"/>
        <end position="444"/>
    </location>
</feature>
<evidence type="ECO:0000256" key="8">
    <source>
        <dbReference type="ARBA" id="ARBA00023053"/>
    </source>
</evidence>
<dbReference type="RefSeq" id="WP_136083263.1">
    <property type="nucleotide sequence ID" value="NZ_CAAHFG010000005.1"/>
</dbReference>
<evidence type="ECO:0000256" key="12">
    <source>
        <dbReference type="ARBA" id="ARBA00033708"/>
    </source>
</evidence>
<keyword evidence="6" id="KW-0769">Symport</keyword>
<feature type="transmembrane region" description="Helical" evidence="14">
    <location>
        <begin position="155"/>
        <end position="174"/>
    </location>
</feature>
<reference evidence="15 16" key="1">
    <citation type="submission" date="2019-04" db="EMBL/GenBank/DDBJ databases">
        <authorList>
            <person name="Van Vliet M D."/>
        </authorList>
    </citation>
    <scope>NUCLEOTIDE SEQUENCE [LARGE SCALE GENOMIC DNA]</scope>
    <source>
        <strain evidence="15 16">F1</strain>
    </source>
</reference>
<evidence type="ECO:0000256" key="4">
    <source>
        <dbReference type="ARBA" id="ARBA00022475"/>
    </source>
</evidence>
<comment type="similarity">
    <text evidence="2 13">Belongs to the sodium:solute symporter (SSF) (TC 2.A.21) family.</text>
</comment>
<organism evidence="15 16">
    <name type="scientific">Pontiella desulfatans</name>
    <dbReference type="NCBI Taxonomy" id="2750659"/>
    <lineage>
        <taxon>Bacteria</taxon>
        <taxon>Pseudomonadati</taxon>
        <taxon>Kiritimatiellota</taxon>
        <taxon>Kiritimatiellia</taxon>
        <taxon>Kiritimatiellales</taxon>
        <taxon>Pontiellaceae</taxon>
        <taxon>Pontiella</taxon>
    </lineage>
</organism>
<name>A0A6C2UF12_PONDE</name>
<evidence type="ECO:0000256" key="7">
    <source>
        <dbReference type="ARBA" id="ARBA00022989"/>
    </source>
</evidence>
<keyword evidence="7 14" id="KW-1133">Transmembrane helix</keyword>
<evidence type="ECO:0000256" key="14">
    <source>
        <dbReference type="SAM" id="Phobius"/>
    </source>
</evidence>
<feature type="transmembrane region" description="Helical" evidence="14">
    <location>
        <begin position="525"/>
        <end position="546"/>
    </location>
</feature>
<evidence type="ECO:0000256" key="9">
    <source>
        <dbReference type="ARBA" id="ARBA00023065"/>
    </source>
</evidence>
<feature type="transmembrane region" description="Helical" evidence="14">
    <location>
        <begin position="278"/>
        <end position="299"/>
    </location>
</feature>
<dbReference type="EMBL" id="CAAHFG010000005">
    <property type="protein sequence ID" value="VGO17796.1"/>
    <property type="molecule type" value="Genomic_DNA"/>
</dbReference>
<accession>A0A6C2UF12</accession>